<evidence type="ECO:0000313" key="3">
    <source>
        <dbReference type="Proteomes" id="UP000237934"/>
    </source>
</evidence>
<dbReference type="Proteomes" id="UP000237934">
    <property type="component" value="Unassembled WGS sequence"/>
</dbReference>
<reference evidence="2 3" key="1">
    <citation type="journal article" date="2018" name="Pathog. Dis.">
        <title>Whole-genome sequencing based characterization of antimicrobial resistance in Enterococcus.</title>
        <authorList>
            <person name="Tyson G."/>
        </authorList>
    </citation>
    <scope>NUCLEOTIDE SEQUENCE [LARGE SCALE GENOMIC DNA]</scope>
    <source>
        <strain evidence="2 3">CVM N55263</strain>
    </source>
</reference>
<dbReference type="Gene3D" id="2.40.33.40">
    <property type="entry name" value="Phosphotransferase system, glucitol/sorbitol-specific IIA component"/>
    <property type="match status" value="1"/>
</dbReference>
<dbReference type="GO" id="GO:0009401">
    <property type="term" value="P:phosphoenolpyruvate-dependent sugar phosphotransferase system"/>
    <property type="evidence" value="ECO:0007669"/>
    <property type="project" value="InterPro"/>
</dbReference>
<dbReference type="PANTHER" id="PTHR40398">
    <property type="entry name" value="PTS SYSTEM GLUCITOL/SORBITOL-SPECIFIC EIIA COMPONENT"/>
    <property type="match status" value="1"/>
</dbReference>
<organism evidence="2 3">
    <name type="scientific">Enterococcus mundtii</name>
    <dbReference type="NCBI Taxonomy" id="53346"/>
    <lineage>
        <taxon>Bacteria</taxon>
        <taxon>Bacillati</taxon>
        <taxon>Bacillota</taxon>
        <taxon>Bacilli</taxon>
        <taxon>Lactobacillales</taxon>
        <taxon>Enterococcaceae</taxon>
        <taxon>Enterococcus</taxon>
    </lineage>
</organism>
<gene>
    <name evidence="2" type="ORF">CUS89_09510</name>
</gene>
<dbReference type="SUPFAM" id="SSF141530">
    <property type="entry name" value="PTSIIA/GutA-like"/>
    <property type="match status" value="1"/>
</dbReference>
<evidence type="ECO:0000256" key="1">
    <source>
        <dbReference type="PROSITE-ProRule" id="PRU00420"/>
    </source>
</evidence>
<sequence length="118" mass="12829">MLKSKVKEIGELVEAFEEEMLLILFGPSATEELKSICVIHETLDTKKNVLSPGTAIQFGDTSYKITKVGNAANQNFDELGHVSIYFQEGDNEILPGAISVEPSIYPKLAIGDMIKIGG</sequence>
<name>A0A2S7RTA2_ENTMU</name>
<dbReference type="AlphaFoldDB" id="A0A2S7RTA2"/>
<evidence type="ECO:0000313" key="2">
    <source>
        <dbReference type="EMBL" id="PQF22936.1"/>
    </source>
</evidence>
<dbReference type="Pfam" id="PF03829">
    <property type="entry name" value="PTSIIA_gutA"/>
    <property type="match status" value="1"/>
</dbReference>
<dbReference type="PROSITE" id="PS51097">
    <property type="entry name" value="PTS_EIIA_TYPE_5"/>
    <property type="match status" value="1"/>
</dbReference>
<protein>
    <submittedName>
        <fullName evidence="2">PTS sorbitol transporter subunit IIA</fullName>
    </submittedName>
</protein>
<dbReference type="InterPro" id="IPR004716">
    <property type="entry name" value="PTS_IIA_glucitol/sorbitol-sp"/>
</dbReference>
<dbReference type="RefSeq" id="WP_104871933.1">
    <property type="nucleotide sequence ID" value="NZ_PUAP01000027.1"/>
</dbReference>
<accession>A0A2S7RTA2</accession>
<dbReference type="PANTHER" id="PTHR40398:SF1">
    <property type="entry name" value="PTS SYSTEM GLUCITOL_SORBITOL-SPECIFIC EIIA COMPONENT"/>
    <property type="match status" value="1"/>
</dbReference>
<dbReference type="GO" id="GO:0005737">
    <property type="term" value="C:cytoplasm"/>
    <property type="evidence" value="ECO:0007669"/>
    <property type="project" value="InterPro"/>
</dbReference>
<dbReference type="GO" id="GO:0016301">
    <property type="term" value="F:kinase activity"/>
    <property type="evidence" value="ECO:0007669"/>
    <property type="project" value="TreeGrafter"/>
</dbReference>
<proteinExistence type="predicted"/>
<dbReference type="GO" id="GO:0008982">
    <property type="term" value="F:protein-N(PI)-phosphohistidine-sugar phosphotransferase activity"/>
    <property type="evidence" value="ECO:0007669"/>
    <property type="project" value="InterPro"/>
</dbReference>
<comment type="caution">
    <text evidence="2">The sequence shown here is derived from an EMBL/GenBank/DDBJ whole genome shotgun (WGS) entry which is preliminary data.</text>
</comment>
<dbReference type="InterPro" id="IPR036665">
    <property type="entry name" value="PTS_IIA_glucitol/sorbitol_sf"/>
</dbReference>
<dbReference type="EMBL" id="PUAP01000027">
    <property type="protein sequence ID" value="PQF22936.1"/>
    <property type="molecule type" value="Genomic_DNA"/>
</dbReference>
<feature type="modified residue" description="Phosphohistidine; by HPr" evidence="1">
    <location>
        <position position="40"/>
    </location>
</feature>